<sequence>MKVKTALELCKERLKGCKIETYERDCIFFIAHLMGVHPSLLPLEEKREFEYPRELEEFFKKRCEERIPVQHIIGEWDCLERTFKVFPKVLSPRGATELLVETAIGLIEKSFGKNPIWGLEVGTGTGCISVNLLCQFPNLRMVGVEIDPIAVKNTIHNAKLYGVEDRLTLLEGDIFKLCPKELKKFEKFHFLVSNPPYIAEEDLDKLPPEVKYENTLALNGGKGGTKFHKFFASHCDRILKEDGFMVLEFEPFQREELEIFFTAKGWQIVFVEDFAGNPRILIAKKC</sequence>
<dbReference type="Pfam" id="PF17827">
    <property type="entry name" value="PrmC_N"/>
    <property type="match status" value="1"/>
</dbReference>
<keyword evidence="2" id="KW-0808">Transferase</keyword>
<evidence type="ECO:0000256" key="1">
    <source>
        <dbReference type="ARBA" id="ARBA00022603"/>
    </source>
</evidence>
<dbReference type="EMBL" id="DQVE01000022">
    <property type="protein sequence ID" value="HIP98150.1"/>
    <property type="molecule type" value="Genomic_DNA"/>
</dbReference>
<organism evidence="5 6">
    <name type="scientific">Aquifex aeolicus</name>
    <dbReference type="NCBI Taxonomy" id="63363"/>
    <lineage>
        <taxon>Bacteria</taxon>
        <taxon>Pseudomonadati</taxon>
        <taxon>Aquificota</taxon>
        <taxon>Aquificia</taxon>
        <taxon>Aquificales</taxon>
        <taxon>Aquificaceae</taxon>
        <taxon>Aquifex</taxon>
    </lineage>
</organism>
<reference evidence="5" key="1">
    <citation type="journal article" date="2020" name="ISME J.">
        <title>Gammaproteobacteria mediating utilization of methyl-, sulfur- and petroleum organic compounds in deep ocean hydrothermal plumes.</title>
        <authorList>
            <person name="Zhou Z."/>
            <person name="Liu Y."/>
            <person name="Pan J."/>
            <person name="Cron B.R."/>
            <person name="Toner B.M."/>
            <person name="Anantharaman K."/>
            <person name="Breier J.A."/>
            <person name="Dick G.J."/>
            <person name="Li M."/>
        </authorList>
    </citation>
    <scope>NUCLEOTIDE SEQUENCE</scope>
    <source>
        <strain evidence="5">SZUA-1501</strain>
    </source>
</reference>
<feature type="domain" description="Release factor glutamine methyltransferase N-terminal" evidence="4">
    <location>
        <begin position="6"/>
        <end position="74"/>
    </location>
</feature>
<gene>
    <name evidence="5" type="ORF">EYH37_02125</name>
</gene>
<dbReference type="AlphaFoldDB" id="A0A9D0YQ75"/>
<evidence type="ECO:0000313" key="5">
    <source>
        <dbReference type="EMBL" id="HIP98150.1"/>
    </source>
</evidence>
<name>A0A9D0YQ75_AQUAO</name>
<dbReference type="GO" id="GO:0036261">
    <property type="term" value="P:7-methylguanosine cap hypermethylation"/>
    <property type="evidence" value="ECO:0007669"/>
    <property type="project" value="InterPro"/>
</dbReference>
<dbReference type="PANTHER" id="PTHR18895:SF74">
    <property type="entry name" value="MTRF1L RELEASE FACTOR GLUTAMINE METHYLTRANSFERASE"/>
    <property type="match status" value="1"/>
</dbReference>
<dbReference type="Gene3D" id="1.10.8.10">
    <property type="entry name" value="DNA helicase RuvA subunit, C-terminal domain"/>
    <property type="match status" value="1"/>
</dbReference>
<accession>A0A9D0YQ75</accession>
<dbReference type="InterPro" id="IPR029063">
    <property type="entry name" value="SAM-dependent_MTases_sf"/>
</dbReference>
<proteinExistence type="predicted"/>
<dbReference type="InterPro" id="IPR002052">
    <property type="entry name" value="DNA_methylase_N6_adenine_CS"/>
</dbReference>
<dbReference type="GO" id="GO:0003676">
    <property type="term" value="F:nucleic acid binding"/>
    <property type="evidence" value="ECO:0007669"/>
    <property type="project" value="InterPro"/>
</dbReference>
<dbReference type="InterPro" id="IPR040758">
    <property type="entry name" value="PrmC_N"/>
</dbReference>
<dbReference type="SUPFAM" id="SSF53335">
    <property type="entry name" value="S-adenosyl-L-methionine-dependent methyltransferases"/>
    <property type="match status" value="1"/>
</dbReference>
<dbReference type="Pfam" id="PF09445">
    <property type="entry name" value="Methyltransf_15"/>
    <property type="match status" value="1"/>
</dbReference>
<dbReference type="InterPro" id="IPR019012">
    <property type="entry name" value="RNA_cap_Gua-N2-MeTrfase"/>
</dbReference>
<dbReference type="InterPro" id="IPR050320">
    <property type="entry name" value="N5-glutamine_MTase"/>
</dbReference>
<evidence type="ECO:0000259" key="4">
    <source>
        <dbReference type="Pfam" id="PF17827"/>
    </source>
</evidence>
<dbReference type="Proteomes" id="UP000606463">
    <property type="component" value="Unassembled WGS sequence"/>
</dbReference>
<dbReference type="GO" id="GO:0008276">
    <property type="term" value="F:protein methyltransferase activity"/>
    <property type="evidence" value="ECO:0007669"/>
    <property type="project" value="InterPro"/>
</dbReference>
<dbReference type="Gene3D" id="3.40.50.150">
    <property type="entry name" value="Vaccinia Virus protein VP39"/>
    <property type="match status" value="1"/>
</dbReference>
<evidence type="ECO:0000256" key="2">
    <source>
        <dbReference type="ARBA" id="ARBA00022679"/>
    </source>
</evidence>
<comment type="caution">
    <text evidence="5">The sequence shown here is derived from an EMBL/GenBank/DDBJ whole genome shotgun (WGS) entry which is preliminary data.</text>
</comment>
<evidence type="ECO:0000313" key="6">
    <source>
        <dbReference type="Proteomes" id="UP000606463"/>
    </source>
</evidence>
<protein>
    <submittedName>
        <fullName evidence="5">Peptide chain release factor N(5)-glutamine methyltransferase</fullName>
    </submittedName>
</protein>
<dbReference type="CDD" id="cd02440">
    <property type="entry name" value="AdoMet_MTases"/>
    <property type="match status" value="1"/>
</dbReference>
<evidence type="ECO:0000256" key="3">
    <source>
        <dbReference type="ARBA" id="ARBA00022691"/>
    </source>
</evidence>
<dbReference type="PROSITE" id="PS00092">
    <property type="entry name" value="N6_MTASE"/>
    <property type="match status" value="1"/>
</dbReference>
<dbReference type="PANTHER" id="PTHR18895">
    <property type="entry name" value="HEMK METHYLTRANSFERASE"/>
    <property type="match status" value="1"/>
</dbReference>
<keyword evidence="1 5" id="KW-0489">Methyltransferase</keyword>
<dbReference type="InterPro" id="IPR004556">
    <property type="entry name" value="HemK-like"/>
</dbReference>
<dbReference type="NCBIfam" id="TIGR00536">
    <property type="entry name" value="hemK_fam"/>
    <property type="match status" value="1"/>
</dbReference>
<keyword evidence="3" id="KW-0949">S-adenosyl-L-methionine</keyword>